<feature type="non-terminal residue" evidence="2">
    <location>
        <position position="1"/>
    </location>
</feature>
<dbReference type="EMBL" id="JASCZI010241718">
    <property type="protein sequence ID" value="MED6205667.1"/>
    <property type="molecule type" value="Genomic_DNA"/>
</dbReference>
<keyword evidence="3" id="KW-1185">Reference proteome</keyword>
<proteinExistence type="predicted"/>
<dbReference type="Proteomes" id="UP001341840">
    <property type="component" value="Unassembled WGS sequence"/>
</dbReference>
<accession>A0ABU6Y5G6</accession>
<evidence type="ECO:0000313" key="3">
    <source>
        <dbReference type="Proteomes" id="UP001341840"/>
    </source>
</evidence>
<reference evidence="2 3" key="1">
    <citation type="journal article" date="2023" name="Plants (Basel)">
        <title>Bridging the Gap: Combining Genomics and Transcriptomics Approaches to Understand Stylosanthes scabra, an Orphan Legume from the Brazilian Caatinga.</title>
        <authorList>
            <person name="Ferreira-Neto J.R.C."/>
            <person name="da Silva M.D."/>
            <person name="Binneck E."/>
            <person name="de Melo N.F."/>
            <person name="da Silva R.H."/>
            <person name="de Melo A.L.T.M."/>
            <person name="Pandolfi V."/>
            <person name="Bustamante F.O."/>
            <person name="Brasileiro-Vidal A.C."/>
            <person name="Benko-Iseppon A.M."/>
        </authorList>
    </citation>
    <scope>NUCLEOTIDE SEQUENCE [LARGE SCALE GENOMIC DNA]</scope>
    <source>
        <tissue evidence="2">Leaves</tissue>
    </source>
</reference>
<sequence length="220" mass="24896">SSSHIENIRQNSENTRQEFVNQNANGGNGGNSHNSHPRIMQPPFNPPVTADWSPYRMPPNFTQPVLHSNFGNNSNSAFQFGSFPNSSGQFFLEMNRSVGTSSSSSSLSIQTVKQLIEDSHLDLVNLLIQHMRTILNSIIADSNSKYDRLARQVEQVARLVYVDENVQNQNNEENNVDGVHVKNNDNDETHQIRNNIRIVQRNEDAGQILNEVRNMNQIEQ</sequence>
<organism evidence="2 3">
    <name type="scientific">Stylosanthes scabra</name>
    <dbReference type="NCBI Taxonomy" id="79078"/>
    <lineage>
        <taxon>Eukaryota</taxon>
        <taxon>Viridiplantae</taxon>
        <taxon>Streptophyta</taxon>
        <taxon>Embryophyta</taxon>
        <taxon>Tracheophyta</taxon>
        <taxon>Spermatophyta</taxon>
        <taxon>Magnoliopsida</taxon>
        <taxon>eudicotyledons</taxon>
        <taxon>Gunneridae</taxon>
        <taxon>Pentapetalae</taxon>
        <taxon>rosids</taxon>
        <taxon>fabids</taxon>
        <taxon>Fabales</taxon>
        <taxon>Fabaceae</taxon>
        <taxon>Papilionoideae</taxon>
        <taxon>50 kb inversion clade</taxon>
        <taxon>dalbergioids sensu lato</taxon>
        <taxon>Dalbergieae</taxon>
        <taxon>Pterocarpus clade</taxon>
        <taxon>Stylosanthes</taxon>
    </lineage>
</organism>
<evidence type="ECO:0000313" key="2">
    <source>
        <dbReference type="EMBL" id="MED6205667.1"/>
    </source>
</evidence>
<protein>
    <submittedName>
        <fullName evidence="2">Uncharacterized protein</fullName>
    </submittedName>
</protein>
<feature type="region of interest" description="Disordered" evidence="1">
    <location>
        <begin position="20"/>
        <end position="42"/>
    </location>
</feature>
<gene>
    <name evidence="2" type="ORF">PIB30_019966</name>
</gene>
<comment type="caution">
    <text evidence="2">The sequence shown here is derived from an EMBL/GenBank/DDBJ whole genome shotgun (WGS) entry which is preliminary data.</text>
</comment>
<evidence type="ECO:0000256" key="1">
    <source>
        <dbReference type="SAM" id="MobiDB-lite"/>
    </source>
</evidence>
<name>A0ABU6Y5G6_9FABA</name>